<reference evidence="3" key="2">
    <citation type="journal article" date="2021" name="Viruses">
        <title>Are Bordetella bronchiseptica Siphoviruses (Genus Vojvodinavirus) Appropriate for Phage Therapy Bacterial Allies or Foes?</title>
        <authorList>
            <person name="Petrovic Fabijan A."/>
            <person name="Aleksic Sabo V."/>
            <person name="Gavric D."/>
            <person name="Doffkay Z."/>
            <person name="Rakhely G."/>
            <person name="Knezevic P."/>
        </authorList>
    </citation>
    <scope>NUCLEOTIDE SEQUENCE [LARGE SCALE GENOMIC DNA]</scope>
</reference>
<accession>A0A2D0W9L3</accession>
<dbReference type="Proteomes" id="UP000241807">
    <property type="component" value="Segment"/>
</dbReference>
<dbReference type="GeneID" id="54984315"/>
<keyword evidence="3" id="KW-1185">Reference proteome</keyword>
<organism evidence="2 3">
    <name type="scientific">Bordetella phage FP1</name>
    <dbReference type="NCBI Taxonomy" id="1916125"/>
    <lineage>
        <taxon>Viruses</taxon>
        <taxon>Duplodnaviria</taxon>
        <taxon>Heunggongvirae</taxon>
        <taxon>Uroviricota</taxon>
        <taxon>Caudoviricetes</taxon>
        <taxon>Mesyanzhinovviridae</taxon>
        <taxon>Rabinowitzvirinae</taxon>
        <taxon>Vojvodinavirus</taxon>
        <taxon>Vojvodinavirus FP1</taxon>
        <taxon>Bordetella virus FP1</taxon>
    </lineage>
</organism>
<evidence type="ECO:0000313" key="3">
    <source>
        <dbReference type="Proteomes" id="UP000241807"/>
    </source>
</evidence>
<protein>
    <submittedName>
        <fullName evidence="2">Uncharacterized protein</fullName>
    </submittedName>
</protein>
<proteinExistence type="predicted"/>
<keyword evidence="1" id="KW-0812">Transmembrane</keyword>
<dbReference type="EMBL" id="KY000220">
    <property type="protein sequence ID" value="APL99349.1"/>
    <property type="molecule type" value="Genomic_DNA"/>
</dbReference>
<evidence type="ECO:0000313" key="2">
    <source>
        <dbReference type="EMBL" id="APL99349.1"/>
    </source>
</evidence>
<dbReference type="RefSeq" id="YP_009794064.1">
    <property type="nucleotide sequence ID" value="NC_047878.1"/>
</dbReference>
<keyword evidence="1" id="KW-1133">Transmembrane helix</keyword>
<evidence type="ECO:0000256" key="1">
    <source>
        <dbReference type="SAM" id="Phobius"/>
    </source>
</evidence>
<keyword evidence="1" id="KW-0472">Membrane</keyword>
<name>A0A2D0W9L3_9CAUD</name>
<feature type="transmembrane region" description="Helical" evidence="1">
    <location>
        <begin position="35"/>
        <end position="55"/>
    </location>
</feature>
<feature type="transmembrane region" description="Helical" evidence="1">
    <location>
        <begin position="12"/>
        <end position="29"/>
    </location>
</feature>
<reference evidence="2 3" key="1">
    <citation type="submission" date="2016-10" db="EMBL/GenBank/DDBJ databases">
        <title>Properties of three new Bordetella phage species from family Siphoviridae.</title>
        <authorList>
            <person name="Knezevic P."/>
            <person name="Petrovic Fabijan A."/>
            <person name="Doffkay Z."/>
            <person name="Rakhely G."/>
        </authorList>
    </citation>
    <scope>NUCLEOTIDE SEQUENCE [LARGE SCALE GENOMIC DNA]</scope>
</reference>
<sequence>MKTYWKRLKAHPGVPIAGLGTFFFPLAGLGNQNGWQGGVIAGLIAAALVWLIVLWTARTQPLPREEED</sequence>
<dbReference type="KEGG" id="vg:54984315"/>